<dbReference type="PANTHER" id="PTHR24399:SF54">
    <property type="entry name" value="GASTRULA ZINC FINGER PROTEIN XLCGF26.1-LIKE-RELATED"/>
    <property type="match status" value="1"/>
</dbReference>
<evidence type="ECO:0000313" key="16">
    <source>
        <dbReference type="Proteomes" id="UP000308365"/>
    </source>
</evidence>
<feature type="domain" description="C2H2-type" evidence="14">
    <location>
        <begin position="800"/>
        <end position="827"/>
    </location>
</feature>
<keyword evidence="9" id="KW-0238">DNA-binding</keyword>
<dbReference type="GO" id="GO:0001817">
    <property type="term" value="P:regulation of cytokine production"/>
    <property type="evidence" value="ECO:0007669"/>
    <property type="project" value="TreeGrafter"/>
</dbReference>
<dbReference type="GO" id="GO:0001227">
    <property type="term" value="F:DNA-binding transcription repressor activity, RNA polymerase II-specific"/>
    <property type="evidence" value="ECO:0007669"/>
    <property type="project" value="TreeGrafter"/>
</dbReference>
<proteinExistence type="inferred from homology"/>
<dbReference type="FunFam" id="3.30.160.60:FF:000638">
    <property type="entry name" value="Zinc finger protein 184"/>
    <property type="match status" value="1"/>
</dbReference>
<dbReference type="FunFam" id="3.30.160.60:FF:001478">
    <property type="entry name" value="Zinc finger protein 134"/>
    <property type="match status" value="1"/>
</dbReference>
<dbReference type="FunFam" id="3.30.160.60:FF:000249">
    <property type="entry name" value="Zinc finger protein 154"/>
    <property type="match status" value="2"/>
</dbReference>
<feature type="domain" description="C2H2-type" evidence="14">
    <location>
        <begin position="651"/>
        <end position="680"/>
    </location>
</feature>
<comment type="similarity">
    <text evidence="3">Belongs to the krueppel C2H2-type zinc-finger protein family.</text>
</comment>
<dbReference type="InterPro" id="IPR036236">
    <property type="entry name" value="Znf_C2H2_sf"/>
</dbReference>
<feature type="domain" description="C2H2-type" evidence="14">
    <location>
        <begin position="940"/>
        <end position="967"/>
    </location>
</feature>
<keyword evidence="11" id="KW-0539">Nucleus</keyword>
<feature type="domain" description="C2H2-type" evidence="14">
    <location>
        <begin position="415"/>
        <end position="442"/>
    </location>
</feature>
<evidence type="ECO:0000256" key="12">
    <source>
        <dbReference type="PROSITE-ProRule" id="PRU00042"/>
    </source>
</evidence>
<dbReference type="FunFam" id="3.30.160.60:FF:000098">
    <property type="entry name" value="Zinc finger protein 614"/>
    <property type="match status" value="1"/>
</dbReference>
<evidence type="ECO:0000256" key="10">
    <source>
        <dbReference type="ARBA" id="ARBA00023163"/>
    </source>
</evidence>
<evidence type="ECO:0000259" key="14">
    <source>
        <dbReference type="PROSITE" id="PS50157"/>
    </source>
</evidence>
<keyword evidence="7" id="KW-0862">Zinc</keyword>
<feature type="domain" description="C2H2-type" evidence="14">
    <location>
        <begin position="828"/>
        <end position="855"/>
    </location>
</feature>
<dbReference type="EMBL" id="RWIC01000476">
    <property type="protein sequence ID" value="TKC43322.1"/>
    <property type="molecule type" value="Genomic_DNA"/>
</dbReference>
<keyword evidence="4" id="KW-0479">Metal-binding</keyword>
<keyword evidence="10" id="KW-0804">Transcription</keyword>
<feature type="domain" description="C2H2-type" evidence="14">
    <location>
        <begin position="303"/>
        <end position="330"/>
    </location>
</feature>
<dbReference type="FunFam" id="3.30.160.60:FF:000914">
    <property type="entry name" value="Zinc finger protein 16"/>
    <property type="match status" value="1"/>
</dbReference>
<keyword evidence="5" id="KW-0677">Repeat</keyword>
<dbReference type="GO" id="GO:0002682">
    <property type="term" value="P:regulation of immune system process"/>
    <property type="evidence" value="ECO:0007669"/>
    <property type="project" value="TreeGrafter"/>
</dbReference>
<evidence type="ECO:0000256" key="13">
    <source>
        <dbReference type="SAM" id="MobiDB-lite"/>
    </source>
</evidence>
<dbReference type="FunFam" id="3.30.160.60:FF:000127">
    <property type="entry name" value="Zinc finger protein 354C"/>
    <property type="match status" value="3"/>
</dbReference>
<evidence type="ECO:0000313" key="15">
    <source>
        <dbReference type="EMBL" id="TKC43322.1"/>
    </source>
</evidence>
<feature type="domain" description="C2H2-type" evidence="14">
    <location>
        <begin position="387"/>
        <end position="414"/>
    </location>
</feature>
<feature type="domain" description="C2H2-type" evidence="14">
    <location>
        <begin position="968"/>
        <end position="992"/>
    </location>
</feature>
<feature type="domain" description="C2H2-type" evidence="14">
    <location>
        <begin position="471"/>
        <end position="493"/>
    </location>
</feature>
<evidence type="ECO:0000256" key="1">
    <source>
        <dbReference type="ARBA" id="ARBA00003767"/>
    </source>
</evidence>
<dbReference type="FunFam" id="3.30.160.60:FF:000358">
    <property type="entry name" value="zinc finger protein 24"/>
    <property type="match status" value="1"/>
</dbReference>
<feature type="domain" description="C2H2-type" evidence="14">
    <location>
        <begin position="359"/>
        <end position="386"/>
    </location>
</feature>
<evidence type="ECO:0000256" key="2">
    <source>
        <dbReference type="ARBA" id="ARBA00004123"/>
    </source>
</evidence>
<dbReference type="AlphaFoldDB" id="A0A4U1F295"/>
<feature type="domain" description="C2H2-type" evidence="14">
    <location>
        <begin position="247"/>
        <end position="274"/>
    </location>
</feature>
<organism evidence="15 16">
    <name type="scientific">Monodon monoceros</name>
    <name type="common">Narwhal</name>
    <name type="synonym">Ceratodon monodon</name>
    <dbReference type="NCBI Taxonomy" id="40151"/>
    <lineage>
        <taxon>Eukaryota</taxon>
        <taxon>Metazoa</taxon>
        <taxon>Chordata</taxon>
        <taxon>Craniata</taxon>
        <taxon>Vertebrata</taxon>
        <taxon>Euteleostomi</taxon>
        <taxon>Mammalia</taxon>
        <taxon>Eutheria</taxon>
        <taxon>Laurasiatheria</taxon>
        <taxon>Artiodactyla</taxon>
        <taxon>Whippomorpha</taxon>
        <taxon>Cetacea</taxon>
        <taxon>Odontoceti</taxon>
        <taxon>Monodontidae</taxon>
        <taxon>Monodon</taxon>
    </lineage>
</organism>
<dbReference type="GO" id="GO:0000978">
    <property type="term" value="F:RNA polymerase II cis-regulatory region sequence-specific DNA binding"/>
    <property type="evidence" value="ECO:0007669"/>
    <property type="project" value="TreeGrafter"/>
</dbReference>
<feature type="region of interest" description="Disordered" evidence="13">
    <location>
        <begin position="1"/>
        <end position="21"/>
    </location>
</feature>
<sequence length="992" mass="112108">MAAAALRNPPQGNQRDHEKSVHIDDTRAWYLLGDEEVAGDDCQCGAEDEEIPSEQSVSGGEPQVRTSQLVPSNQKTRPCEKCVSVLKDILQLTELQAAYLGQKPYFGGGSSSFWLNASLHQYQEHGNGEKNLKMDVDRSSIVTSCRLHVSGKPFPCGEDGKNFLATLGLHQHQATPNSEKPHSSIESGEALNNGKSHNKWIECREVFGNTHILHHQRVCAGEGLDECSKCKYRFVQHQQTHVGERPYECSECGKFFSRKTHLIRHWRVHTGAKPYECSECGRPFSQKSDLIQHQRVHTGEKPYECSECGKSFIQKSILIKHQRVHTNERPYKCDQCGKSFSQSSGLLRHKTAHTRARPYECSECGKAFNCKTHLVRHWRAHTGVRPYECSECGKSFSEKSVLIQHQRVHTGEKPYECSGCGKAFSQKSVLIQHQRVHTGERPYECSECGKSFSRKTHLIRHWTVHTGARPFDCSECGRSFTQSSGLLRHRRAHVQNYLTSSIWQALTVGISHKPSMLRATDLCAVLLEEISPSTAKQPLPRPDSNSVILKTTSCIHSLVCQPHICDVAATSPQSEVPTYFTSIFLFSGCLCGIENDKTPSGQSVSQERMPQIRTLKPDLSTQKAHLCEMCAPVMKDVLYLAEHQGTYTGQKSCTCVACGEQFCFRANLDQHQEEHSREKPCSKGMNRTSFVKSYGIYLSGKPFTCGEGGKDTVGLFKYQATPKAVLNIHSSTGCEEPFHCGKSPYKCGECGKAFRCKRTLVQHQRIHSGGLYECSECGKTFTYKHTFLRHKTLHTGERPFECSECGKTFRFKYKLVQHQRIHTGERPYECAECGKAFGCKSKLVRHQRIHTGAKPYECTECGRFFRQSSSLVQHQRIHTGARPYECGECEKSFSQSSSLIQHRRIHTGERPYECSECGKSFSQSSSLIQHRRVHTGARPYECRECGKSFSQSFSLILHRRIHTGERPYECSECGKSFSQNYSLIQHHKLHTR</sequence>
<dbReference type="GO" id="GO:0008270">
    <property type="term" value="F:zinc ion binding"/>
    <property type="evidence" value="ECO:0007669"/>
    <property type="project" value="UniProtKB-KW"/>
</dbReference>
<evidence type="ECO:0000256" key="11">
    <source>
        <dbReference type="ARBA" id="ARBA00023242"/>
    </source>
</evidence>
<evidence type="ECO:0000256" key="6">
    <source>
        <dbReference type="ARBA" id="ARBA00022771"/>
    </source>
</evidence>
<name>A0A4U1F295_MONMO</name>
<comment type="subcellular location">
    <subcellularLocation>
        <location evidence="2">Nucleus</location>
    </subcellularLocation>
</comment>
<dbReference type="GO" id="GO:0005654">
    <property type="term" value="C:nucleoplasm"/>
    <property type="evidence" value="ECO:0007669"/>
    <property type="project" value="TreeGrafter"/>
</dbReference>
<evidence type="ECO:0000256" key="5">
    <source>
        <dbReference type="ARBA" id="ARBA00022737"/>
    </source>
</evidence>
<gene>
    <name evidence="15" type="ORF">EI555_014227</name>
</gene>
<dbReference type="PANTHER" id="PTHR24399">
    <property type="entry name" value="ZINC FINGER AND BTB DOMAIN-CONTAINING"/>
    <property type="match status" value="1"/>
</dbReference>
<feature type="domain" description="C2H2-type" evidence="14">
    <location>
        <begin position="912"/>
        <end position="939"/>
    </location>
</feature>
<dbReference type="FunFam" id="3.30.160.60:FF:000295">
    <property type="entry name" value="zinc finger protein 19"/>
    <property type="match status" value="1"/>
</dbReference>
<dbReference type="InterPro" id="IPR013087">
    <property type="entry name" value="Znf_C2H2_type"/>
</dbReference>
<dbReference type="FunFam" id="3.30.160.60:FF:001498">
    <property type="entry name" value="Zinc finger protein 404"/>
    <property type="match status" value="1"/>
</dbReference>
<dbReference type="PROSITE" id="PS50157">
    <property type="entry name" value="ZINC_FINGER_C2H2_2"/>
    <property type="match status" value="20"/>
</dbReference>
<feature type="domain" description="C2H2-type" evidence="14">
    <location>
        <begin position="331"/>
        <end position="358"/>
    </location>
</feature>
<reference evidence="16" key="1">
    <citation type="journal article" date="2019" name="IScience">
        <title>Narwhal Genome Reveals Long-Term Low Genetic Diversity despite Current Large Abundance Size.</title>
        <authorList>
            <person name="Westbury M.V."/>
            <person name="Petersen B."/>
            <person name="Garde E."/>
            <person name="Heide-Jorgensen M.P."/>
            <person name="Lorenzen E.D."/>
        </authorList>
    </citation>
    <scope>NUCLEOTIDE SEQUENCE [LARGE SCALE GENOMIC DNA]</scope>
</reference>
<protein>
    <recommendedName>
        <fullName evidence="14">C2H2-type domain-containing protein</fullName>
    </recommendedName>
</protein>
<feature type="domain" description="C2H2-type" evidence="14">
    <location>
        <begin position="443"/>
        <end position="470"/>
    </location>
</feature>
<comment type="caution">
    <text evidence="15">The sequence shown here is derived from an EMBL/GenBank/DDBJ whole genome shotgun (WGS) entry which is preliminary data.</text>
</comment>
<dbReference type="FunFam" id="3.30.160.60:FF:000281">
    <property type="entry name" value="Zinc finger protein 558 isoform X1"/>
    <property type="match status" value="1"/>
</dbReference>
<feature type="domain" description="C2H2-type" evidence="14">
    <location>
        <begin position="856"/>
        <end position="883"/>
    </location>
</feature>
<feature type="region of interest" description="Disordered" evidence="13">
    <location>
        <begin position="41"/>
        <end position="72"/>
    </location>
</feature>
<evidence type="ECO:0000256" key="4">
    <source>
        <dbReference type="ARBA" id="ARBA00022723"/>
    </source>
</evidence>
<feature type="domain" description="C2H2-type" evidence="14">
    <location>
        <begin position="154"/>
        <end position="181"/>
    </location>
</feature>
<feature type="domain" description="C2H2-type" evidence="14">
    <location>
        <begin position="884"/>
        <end position="911"/>
    </location>
</feature>
<accession>A0A4U1F295</accession>
<evidence type="ECO:0000256" key="3">
    <source>
        <dbReference type="ARBA" id="ARBA00006991"/>
    </source>
</evidence>
<feature type="domain" description="C2H2-type" evidence="14">
    <location>
        <begin position="275"/>
        <end position="302"/>
    </location>
</feature>
<keyword evidence="8" id="KW-0805">Transcription regulation</keyword>
<dbReference type="FunFam" id="3.30.160.60:FF:002343">
    <property type="entry name" value="Zinc finger protein 33A"/>
    <property type="match status" value="3"/>
</dbReference>
<dbReference type="PROSITE" id="PS00028">
    <property type="entry name" value="ZINC_FINGER_C2H2_1"/>
    <property type="match status" value="19"/>
</dbReference>
<feature type="compositionally biased region" description="Polar residues" evidence="13">
    <location>
        <begin position="53"/>
        <end position="72"/>
    </location>
</feature>
<dbReference type="Pfam" id="PF00096">
    <property type="entry name" value="zf-C2H2"/>
    <property type="match status" value="17"/>
</dbReference>
<dbReference type="Gene3D" id="3.30.160.60">
    <property type="entry name" value="Classic Zinc Finger"/>
    <property type="match status" value="19"/>
</dbReference>
<dbReference type="FunFam" id="3.30.160.60:FF:000053">
    <property type="entry name" value="zinc finger protein 182 isoform X1"/>
    <property type="match status" value="1"/>
</dbReference>
<dbReference type="Proteomes" id="UP000308365">
    <property type="component" value="Unassembled WGS sequence"/>
</dbReference>
<comment type="function">
    <text evidence="1">May be involved in transcriptional regulation.</text>
</comment>
<feature type="domain" description="C2H2-type" evidence="14">
    <location>
        <begin position="745"/>
        <end position="769"/>
    </location>
</feature>
<dbReference type="SMART" id="SM00355">
    <property type="entry name" value="ZnF_C2H2"/>
    <property type="match status" value="19"/>
</dbReference>
<keyword evidence="6 12" id="KW-0863">Zinc-finger</keyword>
<evidence type="ECO:0000256" key="7">
    <source>
        <dbReference type="ARBA" id="ARBA00022833"/>
    </source>
</evidence>
<dbReference type="SUPFAM" id="SSF57667">
    <property type="entry name" value="beta-beta-alpha zinc fingers"/>
    <property type="match status" value="11"/>
</dbReference>
<dbReference type="Pfam" id="PF13894">
    <property type="entry name" value="zf-C2H2_4"/>
    <property type="match status" value="1"/>
</dbReference>
<evidence type="ECO:0000256" key="8">
    <source>
        <dbReference type="ARBA" id="ARBA00023015"/>
    </source>
</evidence>
<evidence type="ECO:0000256" key="9">
    <source>
        <dbReference type="ARBA" id="ARBA00023125"/>
    </source>
</evidence>
<feature type="domain" description="C2H2-type" evidence="14">
    <location>
        <begin position="772"/>
        <end position="799"/>
    </location>
</feature>